<evidence type="ECO:0000256" key="1">
    <source>
        <dbReference type="ARBA" id="ARBA00022722"/>
    </source>
</evidence>
<dbReference type="Proteomes" id="UP000479710">
    <property type="component" value="Unassembled WGS sequence"/>
</dbReference>
<feature type="domain" description="3'-5' exonuclease" evidence="4">
    <location>
        <begin position="93"/>
        <end position="210"/>
    </location>
</feature>
<evidence type="ECO:0000313" key="5">
    <source>
        <dbReference type="EMBL" id="KAF0927799.1"/>
    </source>
</evidence>
<evidence type="ECO:0000256" key="2">
    <source>
        <dbReference type="ARBA" id="ARBA00022801"/>
    </source>
</evidence>
<dbReference type="CDD" id="cd06141">
    <property type="entry name" value="WRN_exo"/>
    <property type="match status" value="1"/>
</dbReference>
<dbReference type="GO" id="GO:0005634">
    <property type="term" value="C:nucleus"/>
    <property type="evidence" value="ECO:0007669"/>
    <property type="project" value="TreeGrafter"/>
</dbReference>
<dbReference type="GO" id="GO:0003676">
    <property type="term" value="F:nucleic acid binding"/>
    <property type="evidence" value="ECO:0007669"/>
    <property type="project" value="InterPro"/>
</dbReference>
<dbReference type="Pfam" id="PF01612">
    <property type="entry name" value="DNA_pol_A_exo1"/>
    <property type="match status" value="1"/>
</dbReference>
<keyword evidence="1" id="KW-0540">Nuclease</keyword>
<keyword evidence="6" id="KW-1185">Reference proteome</keyword>
<reference evidence="5 6" key="1">
    <citation type="submission" date="2019-11" db="EMBL/GenBank/DDBJ databases">
        <title>Whole genome sequence of Oryza granulata.</title>
        <authorList>
            <person name="Li W."/>
        </authorList>
    </citation>
    <scope>NUCLEOTIDE SEQUENCE [LARGE SCALE GENOMIC DNA]</scope>
    <source>
        <strain evidence="6">cv. Menghai</strain>
        <tissue evidence="5">Leaf</tissue>
    </source>
</reference>
<name>A0A6G1ET76_9ORYZ</name>
<dbReference type="EMBL" id="SPHZ02000003">
    <property type="protein sequence ID" value="KAF0927799.1"/>
    <property type="molecule type" value="Genomic_DNA"/>
</dbReference>
<dbReference type="OrthoDB" id="10261556at2759"/>
<sequence>MDAGATTRVTTRLRRSTPTHAAYTVRVADRRVAALVTAHPAYARRWVHTTRWLHHRLLRSGRLVVGLGVQWTPARRPLHGAPPPPATLQLCVGYRCLVFQLAQADAIPAVLRRFLADPRVTFVGSGSYNDRRMLSAYYDLHVASGRELRAMAGMGNASMEAMADHFLGYPGIGKPIDVAMSAWHVPFLSDEQVQYACVDAYLAFRLAVQLCPAAHQPGPSPVLLRAPPPPAQRAPVYLHEPLPPGPRVAVLAPAPPPARRAPVRARAAPPVYRAVPRVEHAAQTHWALVATAVDVDDDAAESEYSSKITGARPRGTASDLDIEEDDGEDGLSMIHSSSYAASDDRVFSSDDFELVGHGVLSSDDEDGYENFVLGMGGLNLDSDNDDDEDYNGNTSIGILPIQNYLMGSNEEMFVSNGVATLEELEDDIVTGAGAVTVEEGGGGYEASEGNIQAPDVEGGGYAEDDYWYDQVQDNEDEYLDYDGGGEFYQDYDSGGY</sequence>
<evidence type="ECO:0000256" key="3">
    <source>
        <dbReference type="SAM" id="MobiDB-lite"/>
    </source>
</evidence>
<dbReference type="PANTHER" id="PTHR13620">
    <property type="entry name" value="3-5 EXONUCLEASE"/>
    <property type="match status" value="1"/>
</dbReference>
<evidence type="ECO:0000259" key="4">
    <source>
        <dbReference type="Pfam" id="PF01612"/>
    </source>
</evidence>
<dbReference type="Gene3D" id="3.30.420.10">
    <property type="entry name" value="Ribonuclease H-like superfamily/Ribonuclease H"/>
    <property type="match status" value="1"/>
</dbReference>
<dbReference type="InterPro" id="IPR051132">
    <property type="entry name" value="3-5_Exonuclease_domain"/>
</dbReference>
<feature type="region of interest" description="Disordered" evidence="3">
    <location>
        <begin position="304"/>
        <end position="332"/>
    </location>
</feature>
<organism evidence="5 6">
    <name type="scientific">Oryza meyeriana var. granulata</name>
    <dbReference type="NCBI Taxonomy" id="110450"/>
    <lineage>
        <taxon>Eukaryota</taxon>
        <taxon>Viridiplantae</taxon>
        <taxon>Streptophyta</taxon>
        <taxon>Embryophyta</taxon>
        <taxon>Tracheophyta</taxon>
        <taxon>Spermatophyta</taxon>
        <taxon>Magnoliopsida</taxon>
        <taxon>Liliopsida</taxon>
        <taxon>Poales</taxon>
        <taxon>Poaceae</taxon>
        <taxon>BOP clade</taxon>
        <taxon>Oryzoideae</taxon>
        <taxon>Oryzeae</taxon>
        <taxon>Oryzinae</taxon>
        <taxon>Oryza</taxon>
        <taxon>Oryza meyeriana</taxon>
    </lineage>
</organism>
<comment type="caution">
    <text evidence="5">The sequence shown here is derived from an EMBL/GenBank/DDBJ whole genome shotgun (WGS) entry which is preliminary data.</text>
</comment>
<gene>
    <name evidence="5" type="ORF">E2562_036219</name>
</gene>
<proteinExistence type="predicted"/>
<keyword evidence="2" id="KW-0378">Hydrolase</keyword>
<feature type="compositionally biased region" description="Acidic residues" evidence="3">
    <location>
        <begin position="320"/>
        <end position="329"/>
    </location>
</feature>
<dbReference type="GO" id="GO:0006139">
    <property type="term" value="P:nucleobase-containing compound metabolic process"/>
    <property type="evidence" value="ECO:0007669"/>
    <property type="project" value="InterPro"/>
</dbReference>
<dbReference type="InterPro" id="IPR036397">
    <property type="entry name" value="RNaseH_sf"/>
</dbReference>
<accession>A0A6G1ET76</accession>
<dbReference type="GO" id="GO:0005737">
    <property type="term" value="C:cytoplasm"/>
    <property type="evidence" value="ECO:0007669"/>
    <property type="project" value="TreeGrafter"/>
</dbReference>
<dbReference type="GO" id="GO:0008408">
    <property type="term" value="F:3'-5' exonuclease activity"/>
    <property type="evidence" value="ECO:0007669"/>
    <property type="project" value="InterPro"/>
</dbReference>
<dbReference type="InterPro" id="IPR002562">
    <property type="entry name" value="3'-5'_exonuclease_dom"/>
</dbReference>
<dbReference type="AlphaFoldDB" id="A0A6G1ET76"/>
<protein>
    <recommendedName>
        <fullName evidence="4">3'-5' exonuclease domain-containing protein</fullName>
    </recommendedName>
</protein>
<dbReference type="InterPro" id="IPR012337">
    <property type="entry name" value="RNaseH-like_sf"/>
</dbReference>
<evidence type="ECO:0000313" key="6">
    <source>
        <dbReference type="Proteomes" id="UP000479710"/>
    </source>
</evidence>
<dbReference type="PANTHER" id="PTHR13620:SF57">
    <property type="entry name" value="OS07G0112400 PROTEIN"/>
    <property type="match status" value="1"/>
</dbReference>
<dbReference type="SUPFAM" id="SSF53098">
    <property type="entry name" value="Ribonuclease H-like"/>
    <property type="match status" value="1"/>
</dbReference>